<name>A0AAD4VH36_PRUDU</name>
<feature type="compositionally biased region" description="Low complexity" evidence="1">
    <location>
        <begin position="11"/>
        <end position="22"/>
    </location>
</feature>
<accession>A0AAD4VH36</accession>
<evidence type="ECO:0000259" key="2">
    <source>
        <dbReference type="Pfam" id="PF14244"/>
    </source>
</evidence>
<comment type="caution">
    <text evidence="3">The sequence shown here is derived from an EMBL/GenBank/DDBJ whole genome shotgun (WGS) entry which is preliminary data.</text>
</comment>
<dbReference type="PANTHER" id="PTHR37610:SF38">
    <property type="entry name" value="RETROTRANSPOSON COPIA-LIKE N-TERMINAL DOMAIN-CONTAINING PROTEIN"/>
    <property type="match status" value="1"/>
</dbReference>
<feature type="region of interest" description="Disordered" evidence="1">
    <location>
        <begin position="1"/>
        <end position="22"/>
    </location>
</feature>
<protein>
    <recommendedName>
        <fullName evidence="2">Retrotransposon Copia-like N-terminal domain-containing protein</fullName>
    </recommendedName>
</protein>
<evidence type="ECO:0000313" key="3">
    <source>
        <dbReference type="EMBL" id="KAI5324813.1"/>
    </source>
</evidence>
<organism evidence="3 4">
    <name type="scientific">Prunus dulcis</name>
    <name type="common">Almond</name>
    <name type="synonym">Amygdalus dulcis</name>
    <dbReference type="NCBI Taxonomy" id="3755"/>
    <lineage>
        <taxon>Eukaryota</taxon>
        <taxon>Viridiplantae</taxon>
        <taxon>Streptophyta</taxon>
        <taxon>Embryophyta</taxon>
        <taxon>Tracheophyta</taxon>
        <taxon>Spermatophyta</taxon>
        <taxon>Magnoliopsida</taxon>
        <taxon>eudicotyledons</taxon>
        <taxon>Gunneridae</taxon>
        <taxon>Pentapetalae</taxon>
        <taxon>rosids</taxon>
        <taxon>fabids</taxon>
        <taxon>Rosales</taxon>
        <taxon>Rosaceae</taxon>
        <taxon>Amygdaloideae</taxon>
        <taxon>Amygdaleae</taxon>
        <taxon>Prunus</taxon>
    </lineage>
</organism>
<reference evidence="3 4" key="1">
    <citation type="journal article" date="2022" name="G3 (Bethesda)">
        <title>Whole-genome sequence and methylome profiling of the almond [Prunus dulcis (Mill.) D.A. Webb] cultivar 'Nonpareil'.</title>
        <authorList>
            <person name="D'Amico-Willman K.M."/>
            <person name="Ouma W.Z."/>
            <person name="Meulia T."/>
            <person name="Sideli G.M."/>
            <person name="Gradziel T.M."/>
            <person name="Fresnedo-Ramirez J."/>
        </authorList>
    </citation>
    <scope>NUCLEOTIDE SEQUENCE [LARGE SCALE GENOMIC DNA]</scope>
    <source>
        <strain evidence="3">Clone GOH B32 T37-40</strain>
    </source>
</reference>
<sequence>MGEDDFFHLESSTTDPTTPSQPTFTEFVAQMAELMKTQESTLTTTPTPTTTISYATSSAHIGIKLDGSNYALWSQVIEMYVVGKDKLGYLTGELPAPSQIDSTFNRWQTENAIVKGWLTNSMEPRLIGNFI</sequence>
<dbReference type="PANTHER" id="PTHR37610">
    <property type="entry name" value="CCHC-TYPE DOMAIN-CONTAINING PROTEIN"/>
    <property type="match status" value="1"/>
</dbReference>
<dbReference type="InterPro" id="IPR029472">
    <property type="entry name" value="Copia-like_N"/>
</dbReference>
<gene>
    <name evidence="3" type="ORF">L3X38_033886</name>
</gene>
<dbReference type="EMBL" id="JAJFAZ020000006">
    <property type="protein sequence ID" value="KAI5324813.1"/>
    <property type="molecule type" value="Genomic_DNA"/>
</dbReference>
<proteinExistence type="predicted"/>
<keyword evidence="4" id="KW-1185">Reference proteome</keyword>
<evidence type="ECO:0000256" key="1">
    <source>
        <dbReference type="SAM" id="MobiDB-lite"/>
    </source>
</evidence>
<feature type="domain" description="Retrotransposon Copia-like N-terminal" evidence="2">
    <location>
        <begin position="56"/>
        <end position="97"/>
    </location>
</feature>
<dbReference type="Pfam" id="PF14244">
    <property type="entry name" value="Retrotran_gag_3"/>
    <property type="match status" value="1"/>
</dbReference>
<dbReference type="AlphaFoldDB" id="A0AAD4VH36"/>
<evidence type="ECO:0000313" key="4">
    <source>
        <dbReference type="Proteomes" id="UP001054821"/>
    </source>
</evidence>
<dbReference type="Proteomes" id="UP001054821">
    <property type="component" value="Chromosome 6"/>
</dbReference>